<dbReference type="Proteomes" id="UP001596406">
    <property type="component" value="Unassembled WGS sequence"/>
</dbReference>
<evidence type="ECO:0000256" key="1">
    <source>
        <dbReference type="ARBA" id="ARBA00023229"/>
    </source>
</evidence>
<keyword evidence="3" id="KW-1185">Reference proteome</keyword>
<evidence type="ECO:0000313" key="3">
    <source>
        <dbReference type="Proteomes" id="UP001596406"/>
    </source>
</evidence>
<dbReference type="GO" id="GO:0008299">
    <property type="term" value="P:isoprenoid biosynthetic process"/>
    <property type="evidence" value="ECO:0007669"/>
    <property type="project" value="UniProtKB-KW"/>
</dbReference>
<protein>
    <recommendedName>
        <fullName evidence="4">3-hydroxy-3-methylglutaryl CoA synthase</fullName>
    </recommendedName>
</protein>
<keyword evidence="1" id="KW-0414">Isoprene biosynthesis</keyword>
<organism evidence="2 3">
    <name type="scientific">Halomarina ordinaria</name>
    <dbReference type="NCBI Taxonomy" id="3033939"/>
    <lineage>
        <taxon>Archaea</taxon>
        <taxon>Methanobacteriati</taxon>
        <taxon>Methanobacteriota</taxon>
        <taxon>Stenosarchaea group</taxon>
        <taxon>Halobacteria</taxon>
        <taxon>Halobacteriales</taxon>
        <taxon>Natronomonadaceae</taxon>
        <taxon>Halomarina</taxon>
    </lineage>
</organism>
<evidence type="ECO:0000313" key="2">
    <source>
        <dbReference type="EMBL" id="MFC6838148.1"/>
    </source>
</evidence>
<dbReference type="RefSeq" id="WP_304449866.1">
    <property type="nucleotide sequence ID" value="NZ_JARRAH010000003.1"/>
</dbReference>
<dbReference type="AlphaFoldDB" id="A0ABD5UCQ1"/>
<name>A0ABD5UCQ1_9EURY</name>
<dbReference type="Gene3D" id="3.40.47.10">
    <property type="match status" value="1"/>
</dbReference>
<sequence length="318" mass="32349">MSALVSAGAYLPRARIDAATVGEAWDGFKAGGVREKRVAGYDEDAVTMGVEAARAALGDLDTDDVGALAFATTTPPLDEGDVGVRLAEILGLPRSTDVTTFTQSTRAGTRALLSALSTPVRTLVVVADCPVGATDDAVDHAAGAGAVALVVGADGPATVAEHATYAREYPGTRFRRRGGEGVETYGATAYGRDAFTSVVAGAVEGLETVPGALAPTATDGKLPGRAARGIDADVEVYHRAADLGDTGAASPFFGLFAAWAAGESAVAVVGFGDGAGADALRIEGSLDVASNEDRPTEDLTYAEYLRKRGRVLSEGGER</sequence>
<accession>A0ABD5UCQ1</accession>
<dbReference type="SUPFAM" id="SSF53901">
    <property type="entry name" value="Thiolase-like"/>
    <property type="match status" value="1"/>
</dbReference>
<dbReference type="InterPro" id="IPR016039">
    <property type="entry name" value="Thiolase-like"/>
</dbReference>
<comment type="caution">
    <text evidence="2">The sequence shown here is derived from an EMBL/GenBank/DDBJ whole genome shotgun (WGS) entry which is preliminary data.</text>
</comment>
<dbReference type="EMBL" id="JBHSXM010000003">
    <property type="protein sequence ID" value="MFC6838148.1"/>
    <property type="molecule type" value="Genomic_DNA"/>
</dbReference>
<proteinExistence type="predicted"/>
<reference evidence="2 3" key="1">
    <citation type="journal article" date="2019" name="Int. J. Syst. Evol. Microbiol.">
        <title>The Global Catalogue of Microorganisms (GCM) 10K type strain sequencing project: providing services to taxonomists for standard genome sequencing and annotation.</title>
        <authorList>
            <consortium name="The Broad Institute Genomics Platform"/>
            <consortium name="The Broad Institute Genome Sequencing Center for Infectious Disease"/>
            <person name="Wu L."/>
            <person name="Ma J."/>
        </authorList>
    </citation>
    <scope>NUCLEOTIDE SEQUENCE [LARGE SCALE GENOMIC DNA]</scope>
    <source>
        <strain evidence="2 3">PSRA2</strain>
    </source>
</reference>
<evidence type="ECO:0008006" key="4">
    <source>
        <dbReference type="Google" id="ProtNLM"/>
    </source>
</evidence>
<gene>
    <name evidence="2" type="ORF">ACFQHK_16830</name>
</gene>